<dbReference type="RefSeq" id="WP_093237929.1">
    <property type="nucleotide sequence ID" value="NZ_FNQF01000001.1"/>
</dbReference>
<keyword evidence="3" id="KW-1185">Reference proteome</keyword>
<dbReference type="InterPro" id="IPR054297">
    <property type="entry name" value="DUF7033"/>
</dbReference>
<dbReference type="STRING" id="908615.SAMN05421540_101122"/>
<evidence type="ECO:0000259" key="1">
    <source>
        <dbReference type="Pfam" id="PF23019"/>
    </source>
</evidence>
<protein>
    <recommendedName>
        <fullName evidence="1">DUF7033 domain-containing protein</fullName>
    </recommendedName>
</protein>
<evidence type="ECO:0000313" key="3">
    <source>
        <dbReference type="Proteomes" id="UP000198820"/>
    </source>
</evidence>
<proteinExistence type="predicted"/>
<gene>
    <name evidence="2" type="ORF">SAMN05421540_101122</name>
</gene>
<sequence length="429" mass="50529">MKELLVYVPKNSSRISYIFNHICGRMMDFEVQFTSKIETFISFKGPKISYCKKKLGNEIFIQQYGLLEEHGINDVNIMVDYWEEADCPCFFRVSNDSDLSFDIFSASFYLLSRYEEYQPHVKNEYGCFGYEESLAFQKNFLTLPVIEIWVECFKNLLQQKFELPENEKSYQVKVNISVEQAYAFRHRGFVRLLGASLQDLFKFDFLKIYQRLKTMFRLAPDPYDVYDDLVKFGQNSNIILDFYFQLSDYTRHSKSISYNKRVYHKLIKSMGDYVKLGLRPGYEAINNFLIFKKEKKRWQNIVNQNLYATLINSDGLNFPLVFEHMIKLEITDDYSMGYPNQIGFRAGTASAFQFYDLNLEQSTRLVIHPYLFNSDTLQSGSFNAIEAELLRISAILRKLGLINRLTFTNADFSLYEDHQKLYALLKKLS</sequence>
<accession>A0A1H3VI86</accession>
<reference evidence="2 3" key="1">
    <citation type="submission" date="2016-10" db="EMBL/GenBank/DDBJ databases">
        <authorList>
            <person name="de Groot N.N."/>
        </authorList>
    </citation>
    <scope>NUCLEOTIDE SEQUENCE [LARGE SCALE GENOMIC DNA]</scope>
    <source>
        <strain evidence="2 3">DSM 23581</strain>
    </source>
</reference>
<feature type="domain" description="DUF7033" evidence="1">
    <location>
        <begin position="100"/>
        <end position="186"/>
    </location>
</feature>
<evidence type="ECO:0000313" key="2">
    <source>
        <dbReference type="EMBL" id="SDZ74513.1"/>
    </source>
</evidence>
<dbReference type="Proteomes" id="UP000198820">
    <property type="component" value="Unassembled WGS sequence"/>
</dbReference>
<organism evidence="2 3">
    <name type="scientific">Psychroflexus halocasei</name>
    <dbReference type="NCBI Taxonomy" id="908615"/>
    <lineage>
        <taxon>Bacteria</taxon>
        <taxon>Pseudomonadati</taxon>
        <taxon>Bacteroidota</taxon>
        <taxon>Flavobacteriia</taxon>
        <taxon>Flavobacteriales</taxon>
        <taxon>Flavobacteriaceae</taxon>
        <taxon>Psychroflexus</taxon>
    </lineage>
</organism>
<name>A0A1H3VI86_9FLAO</name>
<dbReference type="Pfam" id="PF23019">
    <property type="entry name" value="DUF7033"/>
    <property type="match status" value="1"/>
</dbReference>
<dbReference type="EMBL" id="FNQF01000001">
    <property type="protein sequence ID" value="SDZ74513.1"/>
    <property type="molecule type" value="Genomic_DNA"/>
</dbReference>
<dbReference type="AlphaFoldDB" id="A0A1H3VI86"/>